<evidence type="ECO:0000256" key="8">
    <source>
        <dbReference type="SAM" id="MobiDB-lite"/>
    </source>
</evidence>
<dbReference type="GO" id="GO:0004519">
    <property type="term" value="F:endonuclease activity"/>
    <property type="evidence" value="ECO:0007669"/>
    <property type="project" value="UniProtKB-KW"/>
</dbReference>
<comment type="caution">
    <text evidence="10">The sequence shown here is derived from an EMBL/GenBank/DDBJ whole genome shotgun (WGS) entry which is preliminary data.</text>
</comment>
<dbReference type="Pfam" id="PF00098">
    <property type="entry name" value="zf-CCHC"/>
    <property type="match status" value="2"/>
</dbReference>
<dbReference type="Gene3D" id="3.10.20.370">
    <property type="match status" value="1"/>
</dbReference>
<dbReference type="InterPro" id="IPR043128">
    <property type="entry name" value="Rev_trsase/Diguanyl_cyclase"/>
</dbReference>
<dbReference type="GO" id="GO:0003676">
    <property type="term" value="F:nucleic acid binding"/>
    <property type="evidence" value="ECO:0007669"/>
    <property type="project" value="InterPro"/>
</dbReference>
<dbReference type="CDD" id="cd01647">
    <property type="entry name" value="RT_LTR"/>
    <property type="match status" value="1"/>
</dbReference>
<keyword evidence="4" id="KW-0255">Endonuclease</keyword>
<dbReference type="Gene3D" id="3.10.10.10">
    <property type="entry name" value="HIV Type 1 Reverse Transcriptase, subunit A, domain 1"/>
    <property type="match status" value="1"/>
</dbReference>
<sequence>MAASAIAISFDSFDESVGSPPSQVILFGDIPTVIPSTSVIAPETFAITPVISFVALVVETTIVASPTGLCGLVPYLNSDSDSPNEMASPEYITLLPATSPFLFTDSSEYSDPSEASNSFEAPPSQDPYVTTVAHWRSRITTRSSSPSDFRIALVIAPLGTRRRVAILIQPEESIPLGRPYRTRLNGPRRVMTVRKRVRPLPALHSSGLDAPVQAHSGSSTRVVSPRLDYLPVRERRHSEAFCHWYATPLSTFYPPTTSESSSGDSSKRPLHSSSHYAGPSRKRCRSLTDSVPSSVPVMGSLAHTRVDLLPPRKRFKDSYSLETSIEEDTEIDTTETVDGKELDIVDRDDVRDHIKVDPRGDRKEFEASVGDTVVLQIDPRSIPMVDEEIIEPVRGNSSSSFGTRDGTVRSVDDMPVDLDDAIHDFYHHMSEVCVDRIVRIETTQRQLEADQMIASGERAGMAESIRSLRSEDLKVRALLCIERDRVDSLRLYMSRSQEEFRQIRDDRDDLSRKLMRTITNIRSEMTPTAIEEMINRHVIKALEAREVNRNLRLENENGNGNGGNGKCQPLNFKGTEGLVGLIRWCEKMKTIFHISNCLEGYQVKELMKLMTEVYCPRNEIQKMETELWNLSVKNNDMATYIQSFQELTMMCTKMVPEEEDRVEKFIGGLPDNIQGNVIAAEPTRQQDAVQIANNLMDKKLKGYAVKNAENKRRFDTNHRDNRGALPYCNRCKLHHEGQCTVRCHNCRRVGHLTRDCRSVMAVTTQGILGPNQKVVTCFECGAQGHYRKNCPKFKNQNRRNKARVPDARGKAYVLGGGDPNPGSNTVTGTFLLNDHHAYMLFNLGADRSFISNAFSMLLDITPSALDVSYAVELANERTLETCTVLRGCTLGLLGHPFNIDPMPIDLGSFDVIISMDCDEKKSMLSIISCVKAHKYMEKGCQLFMAQVTVKENKDKSKEKRLEDVLTVRDFLEVFPEDLPGLPLIRQVEFQIDLVLGAALGSSVYSKIDLRSSYHQLRVRDEDILKMAFRTRYGHYEFQVMPFGLTNAPAVFMDLMNREETAFQILKQNLCSAPILALPEGSEKFMVYCDASHKGLGAVLMQKEKVIAYASRQLKIYEKNYTTHDLELGAMVFALKMWRHYLYDTRCVVFTDHKSLQHILDQKELNMRQRRWLELLSDYDCELRYHPGKENVTETRKEENYGAEDLCGMIKNLEPRADGTLCLKNRSWIPCFGNLRALIMHESHKSKYSIHTGSDKMYQDLKKLYWWPNMKA</sequence>
<evidence type="ECO:0000256" key="3">
    <source>
        <dbReference type="ARBA" id="ARBA00022722"/>
    </source>
</evidence>
<dbReference type="InterPro" id="IPR005162">
    <property type="entry name" value="Retrotrans_gag_dom"/>
</dbReference>
<keyword evidence="7" id="KW-0862">Zinc</keyword>
<evidence type="ECO:0000256" key="7">
    <source>
        <dbReference type="PROSITE-ProRule" id="PRU00047"/>
    </source>
</evidence>
<feature type="domain" description="CCHC-type" evidence="9">
    <location>
        <begin position="742"/>
        <end position="758"/>
    </location>
</feature>
<dbReference type="Pfam" id="PF17921">
    <property type="entry name" value="Integrase_H2C2"/>
    <property type="match status" value="1"/>
</dbReference>
<evidence type="ECO:0000256" key="2">
    <source>
        <dbReference type="ARBA" id="ARBA00022695"/>
    </source>
</evidence>
<organism evidence="10">
    <name type="scientific">Tanacetum cinerariifolium</name>
    <name type="common">Dalmatian daisy</name>
    <name type="synonym">Chrysanthemum cinerariifolium</name>
    <dbReference type="NCBI Taxonomy" id="118510"/>
    <lineage>
        <taxon>Eukaryota</taxon>
        <taxon>Viridiplantae</taxon>
        <taxon>Streptophyta</taxon>
        <taxon>Embryophyta</taxon>
        <taxon>Tracheophyta</taxon>
        <taxon>Spermatophyta</taxon>
        <taxon>Magnoliopsida</taxon>
        <taxon>eudicotyledons</taxon>
        <taxon>Gunneridae</taxon>
        <taxon>Pentapetalae</taxon>
        <taxon>asterids</taxon>
        <taxon>campanulids</taxon>
        <taxon>Asterales</taxon>
        <taxon>Asteraceae</taxon>
        <taxon>Asteroideae</taxon>
        <taxon>Anthemideae</taxon>
        <taxon>Anthemidinae</taxon>
        <taxon>Tanacetum</taxon>
    </lineage>
</organism>
<accession>A0A6L2JMG2</accession>
<dbReference type="CDD" id="cd09274">
    <property type="entry name" value="RNase_HI_RT_Ty3"/>
    <property type="match status" value="1"/>
</dbReference>
<dbReference type="Pfam" id="PF17917">
    <property type="entry name" value="RT_RNaseH"/>
    <property type="match status" value="1"/>
</dbReference>
<dbReference type="InterPro" id="IPR050951">
    <property type="entry name" value="Retrovirus_Pol_polyprotein"/>
</dbReference>
<dbReference type="EMBL" id="BKCJ010001027">
    <property type="protein sequence ID" value="GEU38228.1"/>
    <property type="molecule type" value="Genomic_DNA"/>
</dbReference>
<dbReference type="AlphaFoldDB" id="A0A6L2JMG2"/>
<dbReference type="Pfam" id="PF03732">
    <property type="entry name" value="Retrotrans_gag"/>
    <property type="match status" value="1"/>
</dbReference>
<dbReference type="GO" id="GO:0003964">
    <property type="term" value="F:RNA-directed DNA polymerase activity"/>
    <property type="evidence" value="ECO:0007669"/>
    <property type="project" value="UniProtKB-KW"/>
</dbReference>
<dbReference type="InterPro" id="IPR041373">
    <property type="entry name" value="RT_RNaseH"/>
</dbReference>
<name>A0A6L2JMG2_TANCI</name>
<dbReference type="PROSITE" id="PS50158">
    <property type="entry name" value="ZF_CCHC"/>
    <property type="match status" value="2"/>
</dbReference>
<keyword evidence="7" id="KW-0479">Metal-binding</keyword>
<keyword evidence="5" id="KW-0378">Hydrolase</keyword>
<reference evidence="10" key="1">
    <citation type="journal article" date="2019" name="Sci. Rep.">
        <title>Draft genome of Tanacetum cinerariifolium, the natural source of mosquito coil.</title>
        <authorList>
            <person name="Yamashiro T."/>
            <person name="Shiraishi A."/>
            <person name="Satake H."/>
            <person name="Nakayama K."/>
        </authorList>
    </citation>
    <scope>NUCLEOTIDE SEQUENCE</scope>
</reference>
<evidence type="ECO:0000256" key="1">
    <source>
        <dbReference type="ARBA" id="ARBA00022679"/>
    </source>
</evidence>
<dbReference type="SUPFAM" id="SSF56672">
    <property type="entry name" value="DNA/RNA polymerases"/>
    <property type="match status" value="1"/>
</dbReference>
<dbReference type="Gene3D" id="1.10.340.70">
    <property type="match status" value="1"/>
</dbReference>
<dbReference type="GO" id="GO:0016787">
    <property type="term" value="F:hydrolase activity"/>
    <property type="evidence" value="ECO:0007669"/>
    <property type="project" value="UniProtKB-KW"/>
</dbReference>
<dbReference type="PANTHER" id="PTHR37984:SF5">
    <property type="entry name" value="PROTEIN NYNRIN-LIKE"/>
    <property type="match status" value="1"/>
</dbReference>
<evidence type="ECO:0000256" key="6">
    <source>
        <dbReference type="ARBA" id="ARBA00022918"/>
    </source>
</evidence>
<keyword evidence="1" id="KW-0808">Transferase</keyword>
<dbReference type="FunFam" id="3.10.20.370:FF:000001">
    <property type="entry name" value="Retrovirus-related Pol polyprotein from transposon 17.6-like protein"/>
    <property type="match status" value="1"/>
</dbReference>
<dbReference type="InterPro" id="IPR001878">
    <property type="entry name" value="Znf_CCHC"/>
</dbReference>
<keyword evidence="6 10" id="KW-0695">RNA-directed DNA polymerase</keyword>
<keyword evidence="3" id="KW-0540">Nuclease</keyword>
<evidence type="ECO:0000313" key="10">
    <source>
        <dbReference type="EMBL" id="GEU38228.1"/>
    </source>
</evidence>
<evidence type="ECO:0000256" key="4">
    <source>
        <dbReference type="ARBA" id="ARBA00022759"/>
    </source>
</evidence>
<dbReference type="SUPFAM" id="SSF57756">
    <property type="entry name" value="Retrovirus zinc finger-like domains"/>
    <property type="match status" value="1"/>
</dbReference>
<dbReference type="InterPro" id="IPR041588">
    <property type="entry name" value="Integrase_H2C2"/>
</dbReference>
<dbReference type="GO" id="GO:0008270">
    <property type="term" value="F:zinc ion binding"/>
    <property type="evidence" value="ECO:0007669"/>
    <property type="project" value="UniProtKB-KW"/>
</dbReference>
<protein>
    <submittedName>
        <fullName evidence="10">Reverse transcriptase domain-containing protein</fullName>
    </submittedName>
</protein>
<keyword evidence="2" id="KW-0548">Nucleotidyltransferase</keyword>
<keyword evidence="7" id="KW-0863">Zinc-finger</keyword>
<dbReference type="Pfam" id="PF00078">
    <property type="entry name" value="RVT_1"/>
    <property type="match status" value="1"/>
</dbReference>
<dbReference type="CDD" id="cd00303">
    <property type="entry name" value="retropepsin_like"/>
    <property type="match status" value="1"/>
</dbReference>
<dbReference type="Gene3D" id="3.30.70.270">
    <property type="match status" value="1"/>
</dbReference>
<proteinExistence type="predicted"/>
<dbReference type="Pfam" id="PF08284">
    <property type="entry name" value="RVP_2"/>
    <property type="match status" value="1"/>
</dbReference>
<dbReference type="InterPro" id="IPR000477">
    <property type="entry name" value="RT_dom"/>
</dbReference>
<dbReference type="InterPro" id="IPR036875">
    <property type="entry name" value="Znf_CCHC_sf"/>
</dbReference>
<dbReference type="PANTHER" id="PTHR37984">
    <property type="entry name" value="PROTEIN CBG26694"/>
    <property type="match status" value="1"/>
</dbReference>
<feature type="region of interest" description="Disordered" evidence="8">
    <location>
        <begin position="253"/>
        <end position="293"/>
    </location>
</feature>
<evidence type="ECO:0000259" key="9">
    <source>
        <dbReference type="PROSITE" id="PS50158"/>
    </source>
</evidence>
<dbReference type="SMART" id="SM00343">
    <property type="entry name" value="ZnF_C2HC"/>
    <property type="match status" value="2"/>
</dbReference>
<dbReference type="Gene3D" id="4.10.60.10">
    <property type="entry name" value="Zinc finger, CCHC-type"/>
    <property type="match status" value="1"/>
</dbReference>
<gene>
    <name evidence="10" type="ORF">Tci_010206</name>
</gene>
<feature type="domain" description="CCHC-type" evidence="9">
    <location>
        <begin position="777"/>
        <end position="792"/>
    </location>
</feature>
<dbReference type="InterPro" id="IPR043502">
    <property type="entry name" value="DNA/RNA_pol_sf"/>
</dbReference>
<evidence type="ECO:0000256" key="5">
    <source>
        <dbReference type="ARBA" id="ARBA00022801"/>
    </source>
</evidence>